<feature type="compositionally biased region" description="Acidic residues" evidence="1">
    <location>
        <begin position="61"/>
        <end position="76"/>
    </location>
</feature>
<dbReference type="InterPro" id="IPR000938">
    <property type="entry name" value="CAP-Gly_domain"/>
</dbReference>
<reference evidence="5" key="1">
    <citation type="submission" date="2013-05" db="EMBL/GenBank/DDBJ databases">
        <title>The Genome sequence of Mucor circinelloides f. circinelloides 1006PhL.</title>
        <authorList>
            <consortium name="The Broad Institute Genomics Platform"/>
            <person name="Cuomo C."/>
            <person name="Earl A."/>
            <person name="Findley K."/>
            <person name="Lee S.C."/>
            <person name="Walker B."/>
            <person name="Young S."/>
            <person name="Zeng Q."/>
            <person name="Gargeya S."/>
            <person name="Fitzgerald M."/>
            <person name="Haas B."/>
            <person name="Abouelleil A."/>
            <person name="Allen A.W."/>
            <person name="Alvarado L."/>
            <person name="Arachchi H.M."/>
            <person name="Berlin A.M."/>
            <person name="Chapman S.B."/>
            <person name="Gainer-Dewar J."/>
            <person name="Goldberg J."/>
            <person name="Griggs A."/>
            <person name="Gujja S."/>
            <person name="Hansen M."/>
            <person name="Howarth C."/>
            <person name="Imamovic A."/>
            <person name="Ireland A."/>
            <person name="Larimer J."/>
            <person name="McCowan C."/>
            <person name="Murphy C."/>
            <person name="Pearson M."/>
            <person name="Poon T.W."/>
            <person name="Priest M."/>
            <person name="Roberts A."/>
            <person name="Saif S."/>
            <person name="Shea T."/>
            <person name="Sisk P."/>
            <person name="Sykes S."/>
            <person name="Wortman J."/>
            <person name="Nusbaum C."/>
            <person name="Birren B."/>
        </authorList>
    </citation>
    <scope>NUCLEOTIDE SEQUENCE [LARGE SCALE GENOMIC DNA]</scope>
    <source>
        <strain evidence="5">1006PhL</strain>
    </source>
</reference>
<organism evidence="4 5">
    <name type="scientific">Mucor circinelloides f. circinelloides (strain 1006PhL)</name>
    <name type="common">Mucormycosis agent</name>
    <name type="synonym">Calyptromyces circinelloides</name>
    <dbReference type="NCBI Taxonomy" id="1220926"/>
    <lineage>
        <taxon>Eukaryota</taxon>
        <taxon>Fungi</taxon>
        <taxon>Fungi incertae sedis</taxon>
        <taxon>Mucoromycota</taxon>
        <taxon>Mucoromycotina</taxon>
        <taxon>Mucoromycetes</taxon>
        <taxon>Mucorales</taxon>
        <taxon>Mucorineae</taxon>
        <taxon>Mucoraceae</taxon>
        <taxon>Mucor</taxon>
    </lineage>
</organism>
<dbReference type="VEuPathDB" id="FungiDB:HMPREF1544_07547"/>
<feature type="domain" description="BTB" evidence="2">
    <location>
        <begin position="81"/>
        <end position="150"/>
    </location>
</feature>
<feature type="region of interest" description="Disordered" evidence="1">
    <location>
        <begin position="459"/>
        <end position="503"/>
    </location>
</feature>
<feature type="compositionally biased region" description="Low complexity" evidence="1">
    <location>
        <begin position="525"/>
        <end position="538"/>
    </location>
</feature>
<dbReference type="Pfam" id="PF00651">
    <property type="entry name" value="BTB"/>
    <property type="match status" value="1"/>
</dbReference>
<dbReference type="eggNOG" id="KOG0241">
    <property type="taxonomic scope" value="Eukaryota"/>
</dbReference>
<proteinExistence type="predicted"/>
<dbReference type="SUPFAM" id="SSF54695">
    <property type="entry name" value="POZ domain"/>
    <property type="match status" value="1"/>
</dbReference>
<feature type="region of interest" description="Disordered" evidence="1">
    <location>
        <begin position="515"/>
        <end position="551"/>
    </location>
</feature>
<dbReference type="PANTHER" id="PTHR18916">
    <property type="entry name" value="DYNACTIN 1-RELATED MICROTUBULE-BINDING"/>
    <property type="match status" value="1"/>
</dbReference>
<dbReference type="InterPro" id="IPR011333">
    <property type="entry name" value="SKP1/BTB/POZ_sf"/>
</dbReference>
<dbReference type="STRING" id="1220926.S2K0H4"/>
<accession>S2K0H4</accession>
<dbReference type="CDD" id="cd18186">
    <property type="entry name" value="BTB_POZ_ZBTB_KLHL-like"/>
    <property type="match status" value="1"/>
</dbReference>
<dbReference type="SMART" id="SM01052">
    <property type="entry name" value="CAP_GLY"/>
    <property type="match status" value="1"/>
</dbReference>
<dbReference type="EMBL" id="KE124007">
    <property type="protein sequence ID" value="EPB85640.1"/>
    <property type="molecule type" value="Genomic_DNA"/>
</dbReference>
<evidence type="ECO:0000313" key="5">
    <source>
        <dbReference type="Proteomes" id="UP000014254"/>
    </source>
</evidence>
<dbReference type="Gene3D" id="3.30.710.10">
    <property type="entry name" value="Potassium Channel Kv1.1, Chain A"/>
    <property type="match status" value="1"/>
</dbReference>
<evidence type="ECO:0000256" key="1">
    <source>
        <dbReference type="SAM" id="MobiDB-lite"/>
    </source>
</evidence>
<dbReference type="Pfam" id="PF01302">
    <property type="entry name" value="CAP_GLY"/>
    <property type="match status" value="1"/>
</dbReference>
<sequence>MDVNVESDIYLHGPPNVVVALGSQKVPAKRRLSQSKLPMNQKVARRSRRFDSSSSSKSIDQDDDGTEEDEEFDDNSDSDHDQKTLKKQPTRWPCHTHVLYKESPYFASLFGENFMESKASIVYLPSSIIDQTALSSILVFMYTHKIKKPKTLKELCDMYSAADYLGMEKLCAMLTESLIESVHNCICYCTSCIASVPELFPFCRTRSLELQDEKMAVMTQKVITILASDPEKTLSTYWTSRHMARLLIQLPQDVSQALSQKVLHRVNKSNAIESLYSCFAASNTLSTNDPLLSWSKPLHATLTSVQSRATKIIARHFDFFCCQYPALLSCIDGITYSFDFLEYLLLHILEDQMDCTNVGILYQGIVCDLMSRHAVQHNDQVKHILSVAKVMVLHYITRRISDIRQQGGLDKLDKAILKLLADDLDVRPKSLISSNHPLFHRGIFSFLLPSIPTLHLSTSTHTQGLSRHSSRSTLRTTSATTAGRRVSLPVTHNENSSASTSSSFASQLTRLLKRFGSNHHRRRYSSSTSTTMGSSQQQRLSNRTLSTSTVRTNISTSSTSWSQVRLSDGKKERSISFASMKQKKSLRGQVSAPMVGMHRRVQLTRRPTLTVGTVEFIGHVNFADGIWIGVELDRRVGKNDGSVDGHRYFTSSPNRGVFVRPEDISLVV</sequence>
<dbReference type="InterPro" id="IPR036859">
    <property type="entry name" value="CAP-Gly_dom_sf"/>
</dbReference>
<feature type="compositionally biased region" description="Low complexity" evidence="1">
    <location>
        <begin position="464"/>
        <end position="485"/>
    </location>
</feature>
<dbReference type="AlphaFoldDB" id="S2K0H4"/>
<protein>
    <recommendedName>
        <fullName evidence="6">CAP-Gly domain-containing protein</fullName>
    </recommendedName>
</protein>
<dbReference type="PROSITE" id="PS50245">
    <property type="entry name" value="CAP_GLY_2"/>
    <property type="match status" value="1"/>
</dbReference>
<dbReference type="OrthoDB" id="2130750at2759"/>
<feature type="region of interest" description="Disordered" evidence="1">
    <location>
        <begin position="28"/>
        <end position="88"/>
    </location>
</feature>
<feature type="compositionally biased region" description="Basic residues" evidence="1">
    <location>
        <begin position="515"/>
        <end position="524"/>
    </location>
</feature>
<dbReference type="SUPFAM" id="SSF74924">
    <property type="entry name" value="Cap-Gly domain"/>
    <property type="match status" value="1"/>
</dbReference>
<gene>
    <name evidence="4" type="ORF">HMPREF1544_07547</name>
</gene>
<dbReference type="PROSITE" id="PS50097">
    <property type="entry name" value="BTB"/>
    <property type="match status" value="1"/>
</dbReference>
<dbReference type="Proteomes" id="UP000014254">
    <property type="component" value="Unassembled WGS sequence"/>
</dbReference>
<evidence type="ECO:0008006" key="6">
    <source>
        <dbReference type="Google" id="ProtNLM"/>
    </source>
</evidence>
<dbReference type="SMART" id="SM00225">
    <property type="entry name" value="BTB"/>
    <property type="match status" value="1"/>
</dbReference>
<dbReference type="OMA" id="HYITRRI"/>
<dbReference type="Gene3D" id="2.30.30.190">
    <property type="entry name" value="CAP Gly-rich-like domain"/>
    <property type="match status" value="1"/>
</dbReference>
<name>S2K0H4_MUCC1</name>
<dbReference type="PROSITE" id="PS00845">
    <property type="entry name" value="CAP_GLY_1"/>
    <property type="match status" value="1"/>
</dbReference>
<dbReference type="InterPro" id="IPR000210">
    <property type="entry name" value="BTB/POZ_dom"/>
</dbReference>
<evidence type="ECO:0000259" key="3">
    <source>
        <dbReference type="PROSITE" id="PS50245"/>
    </source>
</evidence>
<evidence type="ECO:0000259" key="2">
    <source>
        <dbReference type="PROSITE" id="PS50097"/>
    </source>
</evidence>
<keyword evidence="5" id="KW-1185">Reference proteome</keyword>
<evidence type="ECO:0000313" key="4">
    <source>
        <dbReference type="EMBL" id="EPB85640.1"/>
    </source>
</evidence>
<feature type="domain" description="CAP-Gly" evidence="3">
    <location>
        <begin position="618"/>
        <end position="660"/>
    </location>
</feature>
<dbReference type="InParanoid" id="S2K0H4"/>
<feature type="compositionally biased region" description="Polar residues" evidence="1">
    <location>
        <begin position="539"/>
        <end position="551"/>
    </location>
</feature>